<name>A0ABQ3D8V4_9ACTN</name>
<proteinExistence type="predicted"/>
<sequence length="229" mass="24425">MTASLEVGLATNWACGSRVSRLAMGRTKVPERVSPPTYAQGPPMLPEFPSHASAPLADQLEQRLGLPSQFETGRLDVERVAGIAVLAAAHSDGYAATAHLLGLLAALPAPTDAGERFWSNLWRSSGTAYLLPTNIKDLVLRSLAGEGTGLAGQILSAVDEMTAPQRVAAAEVIGQALTESDHLPDLKTQVIGELWLRDLELTAWRVLHADHKSFDAAGRNAFIEAWTSV</sequence>
<protein>
    <recommendedName>
        <fullName evidence="3">HEAT repeat domain-containing protein</fullName>
    </recommendedName>
</protein>
<evidence type="ECO:0000313" key="1">
    <source>
        <dbReference type="EMBL" id="GHA62700.1"/>
    </source>
</evidence>
<dbReference type="EMBL" id="BMVN01000047">
    <property type="protein sequence ID" value="GHA62700.1"/>
    <property type="molecule type" value="Genomic_DNA"/>
</dbReference>
<reference evidence="2" key="1">
    <citation type="journal article" date="2019" name="Int. J. Syst. Evol. Microbiol.">
        <title>The Global Catalogue of Microorganisms (GCM) 10K type strain sequencing project: providing services to taxonomists for standard genome sequencing and annotation.</title>
        <authorList>
            <consortium name="The Broad Institute Genomics Platform"/>
            <consortium name="The Broad Institute Genome Sequencing Center for Infectious Disease"/>
            <person name="Wu L."/>
            <person name="Ma J."/>
        </authorList>
    </citation>
    <scope>NUCLEOTIDE SEQUENCE [LARGE SCALE GENOMIC DNA]</scope>
    <source>
        <strain evidence="2">JCM 4733</strain>
    </source>
</reference>
<evidence type="ECO:0000313" key="2">
    <source>
        <dbReference type="Proteomes" id="UP000653644"/>
    </source>
</evidence>
<keyword evidence="2" id="KW-1185">Reference proteome</keyword>
<accession>A0ABQ3D8V4</accession>
<dbReference type="Proteomes" id="UP000653644">
    <property type="component" value="Unassembled WGS sequence"/>
</dbReference>
<organism evidence="1 2">
    <name type="scientific">Streptomyces canarius</name>
    <dbReference type="NCBI Taxonomy" id="285453"/>
    <lineage>
        <taxon>Bacteria</taxon>
        <taxon>Bacillati</taxon>
        <taxon>Actinomycetota</taxon>
        <taxon>Actinomycetes</taxon>
        <taxon>Kitasatosporales</taxon>
        <taxon>Streptomycetaceae</taxon>
        <taxon>Streptomyces</taxon>
    </lineage>
</organism>
<evidence type="ECO:0008006" key="3">
    <source>
        <dbReference type="Google" id="ProtNLM"/>
    </source>
</evidence>
<comment type="caution">
    <text evidence="1">The sequence shown here is derived from an EMBL/GenBank/DDBJ whole genome shotgun (WGS) entry which is preliminary data.</text>
</comment>
<gene>
    <name evidence="1" type="ORF">GCM10010345_78590</name>
</gene>